<dbReference type="InterPro" id="IPR026467">
    <property type="entry name" value="Ser/Gly_Cys_C_dom"/>
</dbReference>
<evidence type="ECO:0000256" key="1">
    <source>
        <dbReference type="SAM" id="MobiDB-lite"/>
    </source>
</evidence>
<dbReference type="RefSeq" id="WP_148815247.1">
    <property type="nucleotide sequence ID" value="NZ_CP043046.1"/>
</dbReference>
<name>A0A5C0AWJ2_9BURK</name>
<feature type="transmembrane region" description="Helical" evidence="2">
    <location>
        <begin position="230"/>
        <end position="250"/>
    </location>
</feature>
<dbReference type="KEGG" id="pacr:FXN63_12425"/>
<feature type="transmembrane region" description="Helical" evidence="2">
    <location>
        <begin position="179"/>
        <end position="199"/>
    </location>
</feature>
<dbReference type="AlphaFoldDB" id="A0A5C0AWJ2"/>
<proteinExistence type="predicted"/>
<reference evidence="3 4" key="1">
    <citation type="submission" date="2019-08" db="EMBL/GenBank/DDBJ databases">
        <title>Amphibian skin-associated Pigmentiphaga: genome sequence and occurrence across geography and hosts.</title>
        <authorList>
            <person name="Bletz M.C."/>
            <person name="Bunk B."/>
            <person name="Sproeer C."/>
            <person name="Biwer P."/>
            <person name="Reiter S."/>
            <person name="Rabemananjara F.C.E."/>
            <person name="Schulz S."/>
            <person name="Overmann J."/>
            <person name="Vences M."/>
        </authorList>
    </citation>
    <scope>NUCLEOTIDE SEQUENCE [LARGE SCALE GENOMIC DNA]</scope>
    <source>
        <strain evidence="3 4">Mada1488</strain>
    </source>
</reference>
<dbReference type="Proteomes" id="UP000325161">
    <property type="component" value="Chromosome"/>
</dbReference>
<feature type="region of interest" description="Disordered" evidence="1">
    <location>
        <begin position="260"/>
        <end position="307"/>
    </location>
</feature>
<keyword evidence="2" id="KW-1133">Transmembrane helix</keyword>
<gene>
    <name evidence="3" type="ORF">FXN63_12425</name>
</gene>
<evidence type="ECO:0000313" key="4">
    <source>
        <dbReference type="Proteomes" id="UP000325161"/>
    </source>
</evidence>
<feature type="compositionally biased region" description="Low complexity" evidence="1">
    <location>
        <begin position="273"/>
        <end position="291"/>
    </location>
</feature>
<feature type="transmembrane region" description="Helical" evidence="2">
    <location>
        <begin position="154"/>
        <end position="172"/>
    </location>
</feature>
<keyword evidence="2" id="KW-0812">Transmembrane</keyword>
<dbReference type="OrthoDB" id="8701950at2"/>
<sequence length="307" mass="33359">MTMLPMFFYWNDAVFLPAYAALLVVTVLGHRAWLRWRNRPQAPSATNPSPLTDPYAVAYLRGGAEEAVRTAVFALLYRGALTRIVKNNLQRAQHVDETALRSLEAQVLTRFDTPRSAEGLLWESSWIRQTVGDYARRLERAGLLNKRGLLERRVYTTLVILLLVVTIVRSFVSTQMGFTGFPLMIGATLIAWFFLRPFWRMQTPLGLRVLDQQKQAHQRWMNGANNVDDATWVAAAFGVAALSALAYPMAMYAMPMMRKPSSSNGGDGGSSTSGGDSSSSNGSGCSSDSGSSDGGSCGDGGGGGSSD</sequence>
<keyword evidence="4" id="KW-1185">Reference proteome</keyword>
<evidence type="ECO:0000313" key="3">
    <source>
        <dbReference type="EMBL" id="QEI06545.1"/>
    </source>
</evidence>
<organism evidence="3 4">
    <name type="scientific">Pigmentiphaga aceris</name>
    <dbReference type="NCBI Taxonomy" id="1940612"/>
    <lineage>
        <taxon>Bacteria</taxon>
        <taxon>Pseudomonadati</taxon>
        <taxon>Pseudomonadota</taxon>
        <taxon>Betaproteobacteria</taxon>
        <taxon>Burkholderiales</taxon>
        <taxon>Alcaligenaceae</taxon>
        <taxon>Pigmentiphaga</taxon>
    </lineage>
</organism>
<evidence type="ECO:0000256" key="2">
    <source>
        <dbReference type="SAM" id="Phobius"/>
    </source>
</evidence>
<feature type="compositionally biased region" description="Gly residues" evidence="1">
    <location>
        <begin position="292"/>
        <end position="307"/>
    </location>
</feature>
<accession>A0A5C0AWJ2</accession>
<protein>
    <submittedName>
        <fullName evidence="3">TIGR04222 domain-containing membrane protein</fullName>
    </submittedName>
</protein>
<dbReference type="NCBIfam" id="TIGR04222">
    <property type="entry name" value="near_uncomplex"/>
    <property type="match status" value="1"/>
</dbReference>
<dbReference type="EMBL" id="CP043046">
    <property type="protein sequence ID" value="QEI06545.1"/>
    <property type="molecule type" value="Genomic_DNA"/>
</dbReference>
<keyword evidence="2" id="KW-0472">Membrane</keyword>